<dbReference type="Pfam" id="PF01553">
    <property type="entry name" value="Acyltransferase"/>
    <property type="match status" value="1"/>
</dbReference>
<evidence type="ECO:0000313" key="3">
    <source>
        <dbReference type="EMBL" id="MBJ7609886.1"/>
    </source>
</evidence>
<dbReference type="AlphaFoldDB" id="A0A934KJC7"/>
<comment type="caution">
    <text evidence="3">The sequence shown here is derived from an EMBL/GenBank/DDBJ whole genome shotgun (WGS) entry which is preliminary data.</text>
</comment>
<dbReference type="GO" id="GO:0016746">
    <property type="term" value="F:acyltransferase activity"/>
    <property type="evidence" value="ECO:0007669"/>
    <property type="project" value="UniProtKB-KW"/>
</dbReference>
<dbReference type="GO" id="GO:0016020">
    <property type="term" value="C:membrane"/>
    <property type="evidence" value="ECO:0007669"/>
    <property type="project" value="TreeGrafter"/>
</dbReference>
<keyword evidence="3" id="KW-0808">Transferase</keyword>
<sequence length="407" mass="45170">MSRRPRVTKRRHNSSPSGHRSLSPDDVLVAQATTRRRRVTPPSLPRPSLPRPSVPRPSVPRPSLPSRPSRPSLSTLAALRRDLPATAMEATGMLALKLRALTGRDLIDLESLQEVMSVYYRLAALREQHRTGEFDIDDFGFDAAFTEALLPIFRVVARRYWRVELSGVEHLPRSGGGLLVSNHAGVLPWDGAMIKVAVFDAVERHARALIANWFGDLPVTSWFLRRTGQTLGHQDDTLRLLRAGELVLVFPEGIRGTGKPWSERYRLRRFGRGGFVEVAMRAGVPIIPVSVVGSEETYPMLADIRGLAQLLGMPYFPITPTWPLLGPLGLLPLPSKWLITFHAPVNVTEPVELTTQVGGQRHPAHDGDGADQLIEPGRVMELADTIRTTIQAGIVEDLMRRARVFRG</sequence>
<evidence type="ECO:0000256" key="1">
    <source>
        <dbReference type="SAM" id="MobiDB-lite"/>
    </source>
</evidence>
<feature type="compositionally biased region" description="Basic residues" evidence="1">
    <location>
        <begin position="1"/>
        <end position="13"/>
    </location>
</feature>
<proteinExistence type="predicted"/>
<keyword evidence="3" id="KW-0012">Acyltransferase</keyword>
<organism evidence="3 4">
    <name type="scientific">Candidatus Amunia macphersoniae</name>
    <dbReference type="NCBI Taxonomy" id="3127014"/>
    <lineage>
        <taxon>Bacteria</taxon>
        <taxon>Bacillati</taxon>
        <taxon>Candidatus Dormiibacterota</taxon>
        <taxon>Candidatus Dormibacteria</taxon>
        <taxon>Candidatus Aeolococcales</taxon>
        <taxon>Candidatus Aeolococcaceae</taxon>
        <taxon>Candidatus Amunia</taxon>
    </lineage>
</organism>
<dbReference type="SMART" id="SM00563">
    <property type="entry name" value="PlsC"/>
    <property type="match status" value="1"/>
</dbReference>
<feature type="compositionally biased region" description="Pro residues" evidence="1">
    <location>
        <begin position="42"/>
        <end position="65"/>
    </location>
</feature>
<dbReference type="InterPro" id="IPR002123">
    <property type="entry name" value="Plipid/glycerol_acylTrfase"/>
</dbReference>
<feature type="region of interest" description="Disordered" evidence="1">
    <location>
        <begin position="1"/>
        <end position="73"/>
    </location>
</feature>
<feature type="domain" description="Phospholipid/glycerol acyltransferase" evidence="2">
    <location>
        <begin position="177"/>
        <end position="294"/>
    </location>
</feature>
<dbReference type="EMBL" id="JAEKNN010000053">
    <property type="protein sequence ID" value="MBJ7609886.1"/>
    <property type="molecule type" value="Genomic_DNA"/>
</dbReference>
<dbReference type="CDD" id="cd07987">
    <property type="entry name" value="LPLAT_MGAT-like"/>
    <property type="match status" value="1"/>
</dbReference>
<evidence type="ECO:0000259" key="2">
    <source>
        <dbReference type="SMART" id="SM00563"/>
    </source>
</evidence>
<accession>A0A934KJC7</accession>
<evidence type="ECO:0000313" key="4">
    <source>
        <dbReference type="Proteomes" id="UP000614410"/>
    </source>
</evidence>
<dbReference type="PANTHER" id="PTHR22753">
    <property type="entry name" value="TRANSMEMBRANE PROTEIN 68"/>
    <property type="match status" value="1"/>
</dbReference>
<reference evidence="3 4" key="1">
    <citation type="submission" date="2020-10" db="EMBL/GenBank/DDBJ databases">
        <title>Ca. Dormibacterota MAGs.</title>
        <authorList>
            <person name="Montgomery K."/>
        </authorList>
    </citation>
    <scope>NUCLEOTIDE SEQUENCE [LARGE SCALE GENOMIC DNA]</scope>
    <source>
        <strain evidence="3">Mitchell_Peninsula_5</strain>
    </source>
</reference>
<name>A0A934KJC7_9BACT</name>
<gene>
    <name evidence="3" type="ORF">JF887_10735</name>
</gene>
<dbReference type="SUPFAM" id="SSF69593">
    <property type="entry name" value="Glycerol-3-phosphate (1)-acyltransferase"/>
    <property type="match status" value="1"/>
</dbReference>
<dbReference type="PANTHER" id="PTHR22753:SF14">
    <property type="entry name" value="MONOACYLGLYCEROL_DIACYLGLYCEROL O-ACYLTRANSFERASE"/>
    <property type="match status" value="1"/>
</dbReference>
<protein>
    <submittedName>
        <fullName evidence="3">Acyltransferase family protein</fullName>
    </submittedName>
</protein>
<dbReference type="Proteomes" id="UP000614410">
    <property type="component" value="Unassembled WGS sequence"/>
</dbReference>